<accession>A0A9W7XE38</accession>
<dbReference type="PANTHER" id="PTHR12433:SF11">
    <property type="entry name" value="MEDIATOR OF RNA POLYMERASE II TRANSCRIPTION SUBUNIT 25"/>
    <property type="match status" value="1"/>
</dbReference>
<dbReference type="EMBL" id="MU629454">
    <property type="protein sequence ID" value="KAJ1256952.1"/>
    <property type="molecule type" value="Genomic_DNA"/>
</dbReference>
<dbReference type="PANTHER" id="PTHR12433">
    <property type="entry name" value="MEDIATOR OF RNA POLYMERASE II TRANSCRIPTION SUBUNIT 25"/>
    <property type="match status" value="1"/>
</dbReference>
<organism evidence="2 3">
    <name type="scientific">Paspalum vaginatum</name>
    <name type="common">seashore paspalum</name>
    <dbReference type="NCBI Taxonomy" id="158149"/>
    <lineage>
        <taxon>Eukaryota</taxon>
        <taxon>Viridiplantae</taxon>
        <taxon>Streptophyta</taxon>
        <taxon>Embryophyta</taxon>
        <taxon>Tracheophyta</taxon>
        <taxon>Spermatophyta</taxon>
        <taxon>Magnoliopsida</taxon>
        <taxon>Liliopsida</taxon>
        <taxon>Poales</taxon>
        <taxon>Poaceae</taxon>
        <taxon>PACMAD clade</taxon>
        <taxon>Panicoideae</taxon>
        <taxon>Andropogonodae</taxon>
        <taxon>Paspaleae</taxon>
        <taxon>Paspalinae</taxon>
        <taxon>Paspalum</taxon>
    </lineage>
</organism>
<proteinExistence type="predicted"/>
<comment type="caution">
    <text evidence="2">The sequence shown here is derived from an EMBL/GenBank/DDBJ whole genome shotgun (WGS) entry which is preliminary data.</text>
</comment>
<dbReference type="GO" id="GO:0045944">
    <property type="term" value="P:positive regulation of transcription by RNA polymerase II"/>
    <property type="evidence" value="ECO:0007669"/>
    <property type="project" value="TreeGrafter"/>
</dbReference>
<dbReference type="GO" id="GO:0016592">
    <property type="term" value="C:mediator complex"/>
    <property type="evidence" value="ECO:0007669"/>
    <property type="project" value="TreeGrafter"/>
</dbReference>
<keyword evidence="3" id="KW-1185">Reference proteome</keyword>
<gene>
    <name evidence="2" type="ORF">BS78_K261100</name>
</gene>
<name>A0A9W7XE38_9POAL</name>
<evidence type="ECO:0000313" key="2">
    <source>
        <dbReference type="EMBL" id="KAJ1256952.1"/>
    </source>
</evidence>
<protein>
    <submittedName>
        <fullName evidence="2">Uncharacterized protein</fullName>
    </submittedName>
</protein>
<reference evidence="2 3" key="1">
    <citation type="submission" date="2022-10" db="EMBL/GenBank/DDBJ databases">
        <title>WGS assembly of Paspalum vaginatum 540-79.</title>
        <authorList>
            <person name="Sun G."/>
            <person name="Wase N."/>
            <person name="Shu S."/>
            <person name="Jenkins J."/>
            <person name="Zhou B."/>
            <person name="Torres-Rodriguez J."/>
            <person name="Chen C."/>
            <person name="Sandor L."/>
            <person name="Plott C."/>
            <person name="Yoshinga Y."/>
            <person name="Daum C."/>
            <person name="Qi P."/>
            <person name="Barry K."/>
            <person name="Lipzen A."/>
            <person name="Berry L."/>
            <person name="Pedersen C."/>
            <person name="Gottilla T."/>
            <person name="Foltz A."/>
            <person name="Yu H."/>
            <person name="O'Malley R."/>
            <person name="Zhang C."/>
            <person name="Devos K."/>
            <person name="Sigmon B."/>
            <person name="Yu B."/>
            <person name="Obata T."/>
            <person name="Schmutz J."/>
            <person name="Schnable J."/>
        </authorList>
    </citation>
    <scope>NUCLEOTIDE SEQUENCE [LARGE SCALE GENOMIC DNA]</scope>
    <source>
        <strain evidence="3">cv. 540-79</strain>
    </source>
</reference>
<dbReference type="Proteomes" id="UP001164776">
    <property type="component" value="Unassembled WGS sequence"/>
</dbReference>
<evidence type="ECO:0000313" key="3">
    <source>
        <dbReference type="Proteomes" id="UP001164776"/>
    </source>
</evidence>
<feature type="region of interest" description="Disordered" evidence="1">
    <location>
        <begin position="106"/>
        <end position="127"/>
    </location>
</feature>
<sequence>MQIVRLISQEHMDNKQYDGKTNFLIFRTLNQHGFFQQLQEKKLCAVVKLPSQTLLLSILDKASHLTGMLFPEMLQQHQQLQHQQDLHLQQQQHLQQMLHQQQQLRQQQHLHQQHMQHQQQHIQVSTQ</sequence>
<dbReference type="GO" id="GO:0005667">
    <property type="term" value="C:transcription regulator complex"/>
    <property type="evidence" value="ECO:0007669"/>
    <property type="project" value="TreeGrafter"/>
</dbReference>
<dbReference type="AlphaFoldDB" id="A0A9W7XE38"/>
<feature type="compositionally biased region" description="Low complexity" evidence="1">
    <location>
        <begin position="106"/>
        <end position="121"/>
    </location>
</feature>
<dbReference type="OrthoDB" id="7690434at2759"/>
<evidence type="ECO:0000256" key="1">
    <source>
        <dbReference type="SAM" id="MobiDB-lite"/>
    </source>
</evidence>